<evidence type="ECO:0000313" key="9">
    <source>
        <dbReference type="EMBL" id="CPR17820.1"/>
    </source>
</evidence>
<dbReference type="EC" id="2.7.13.3" evidence="2"/>
<dbReference type="InterPro" id="IPR036890">
    <property type="entry name" value="HATPase_C_sf"/>
</dbReference>
<sequence>MESYDAPVLLLAPTGRDGSVASAILREVAIESEVCSELSDLVAKLDGASCAVVTEEALLNADRAALADWIVRQSAWSDLPFVLLTFRGDTPVEHLIELLGNVTVLERPFHPTVLVNAVKSAVRARHRQREVEAHLQEREQTHERQELLIRELHHRVKNTLATVQGLLGATARTARSIDDFHHSFVERIVSLGRTHNLLTEDYWQTASLIELLRNELGHYDNAAKQRIVLDGPQVELSADLAVPIGMAVHELTTNAAKYGALSAPDGSIEVLWRVANVNPGRKLSISWTERGGPPVKQPRRKGFGSTLLHRVLAAQCGAEIEIAYEREGLHCRMNIPLTEKSRSAEPTLHPAA</sequence>
<keyword evidence="6 9" id="KW-0418">Kinase</keyword>
<dbReference type="PANTHER" id="PTHR41523:SF8">
    <property type="entry name" value="ETHYLENE RESPONSE SENSOR PROTEIN"/>
    <property type="match status" value="1"/>
</dbReference>
<dbReference type="EMBL" id="LN829119">
    <property type="protein sequence ID" value="CPR17820.1"/>
    <property type="molecule type" value="Genomic_DNA"/>
</dbReference>
<keyword evidence="5" id="KW-0547">Nucleotide-binding</keyword>
<dbReference type="GO" id="GO:0004673">
    <property type="term" value="F:protein histidine kinase activity"/>
    <property type="evidence" value="ECO:0007669"/>
    <property type="project" value="UniProtKB-EC"/>
</dbReference>
<evidence type="ECO:0000256" key="3">
    <source>
        <dbReference type="ARBA" id="ARBA00022553"/>
    </source>
</evidence>
<organism evidence="9 10">
    <name type="scientific">Candidatus Filomicrobium marinum</name>
    <dbReference type="NCBI Taxonomy" id="1608628"/>
    <lineage>
        <taxon>Bacteria</taxon>
        <taxon>Pseudomonadati</taxon>
        <taxon>Pseudomonadota</taxon>
        <taxon>Alphaproteobacteria</taxon>
        <taxon>Hyphomicrobiales</taxon>
        <taxon>Hyphomicrobiaceae</taxon>
        <taxon>Filomicrobium</taxon>
    </lineage>
</organism>
<dbReference type="AlphaFoldDB" id="A0A0D6JEF4"/>
<proteinExistence type="predicted"/>
<dbReference type="Gene3D" id="3.30.565.10">
    <property type="entry name" value="Histidine kinase-like ATPase, C-terminal domain"/>
    <property type="match status" value="1"/>
</dbReference>
<evidence type="ECO:0000313" key="10">
    <source>
        <dbReference type="Proteomes" id="UP000033187"/>
    </source>
</evidence>
<dbReference type="KEGG" id="fiy:BN1229_v1_1433"/>
<evidence type="ECO:0000256" key="4">
    <source>
        <dbReference type="ARBA" id="ARBA00022679"/>
    </source>
</evidence>
<dbReference type="KEGG" id="fil:BN1229_v1_1432"/>
<keyword evidence="10" id="KW-1185">Reference proteome</keyword>
<dbReference type="SUPFAM" id="SSF52172">
    <property type="entry name" value="CheY-like"/>
    <property type="match status" value="1"/>
</dbReference>
<keyword evidence="7" id="KW-0067">ATP-binding</keyword>
<dbReference type="RefSeq" id="WP_046477485.1">
    <property type="nucleotide sequence ID" value="NZ_LN829118.1"/>
</dbReference>
<feature type="domain" description="Signal transduction histidine kinase HWE region" evidence="8">
    <location>
        <begin position="151"/>
        <end position="233"/>
    </location>
</feature>
<protein>
    <recommendedName>
        <fullName evidence="2">histidine kinase</fullName>
        <ecNumber evidence="2">2.7.13.3</ecNumber>
    </recommendedName>
</protein>
<accession>A0A0D6JEF4</accession>
<evidence type="ECO:0000256" key="6">
    <source>
        <dbReference type="ARBA" id="ARBA00022777"/>
    </source>
</evidence>
<dbReference type="InterPro" id="IPR011102">
    <property type="entry name" value="Sig_transdc_His_kinase_HWE"/>
</dbReference>
<dbReference type="Proteomes" id="UP000033187">
    <property type="component" value="Chromosome 1"/>
</dbReference>
<evidence type="ECO:0000256" key="1">
    <source>
        <dbReference type="ARBA" id="ARBA00000085"/>
    </source>
</evidence>
<dbReference type="SMART" id="SM00911">
    <property type="entry name" value="HWE_HK"/>
    <property type="match status" value="1"/>
</dbReference>
<dbReference type="PANTHER" id="PTHR41523">
    <property type="entry name" value="TWO-COMPONENT SYSTEM SENSOR PROTEIN"/>
    <property type="match status" value="1"/>
</dbReference>
<dbReference type="OrthoDB" id="9760752at2"/>
<evidence type="ECO:0000256" key="2">
    <source>
        <dbReference type="ARBA" id="ARBA00012438"/>
    </source>
</evidence>
<comment type="catalytic activity">
    <reaction evidence="1">
        <text>ATP + protein L-histidine = ADP + protein N-phospho-L-histidine.</text>
        <dbReference type="EC" id="2.7.13.3"/>
    </reaction>
</comment>
<dbReference type="Gene3D" id="3.40.50.2300">
    <property type="match status" value="1"/>
</dbReference>
<evidence type="ECO:0000259" key="8">
    <source>
        <dbReference type="SMART" id="SM00911"/>
    </source>
</evidence>
<dbReference type="Pfam" id="PF07536">
    <property type="entry name" value="HWE_HK"/>
    <property type="match status" value="1"/>
</dbReference>
<keyword evidence="3" id="KW-0597">Phosphoprotein</keyword>
<name>A0A0D6JEF4_9HYPH</name>
<dbReference type="GO" id="GO:0005524">
    <property type="term" value="F:ATP binding"/>
    <property type="evidence" value="ECO:0007669"/>
    <property type="project" value="UniProtKB-KW"/>
</dbReference>
<gene>
    <name evidence="9" type="ORF">YBN1229_v1_1433</name>
</gene>
<evidence type="ECO:0000256" key="7">
    <source>
        <dbReference type="ARBA" id="ARBA00022840"/>
    </source>
</evidence>
<keyword evidence="4" id="KW-0808">Transferase</keyword>
<dbReference type="InterPro" id="IPR011006">
    <property type="entry name" value="CheY-like_superfamily"/>
</dbReference>
<reference evidence="10" key="1">
    <citation type="submission" date="2015-02" db="EMBL/GenBank/DDBJ databases">
        <authorList>
            <person name="Chooi Y.-H."/>
        </authorList>
    </citation>
    <scope>NUCLEOTIDE SEQUENCE [LARGE SCALE GENOMIC DNA]</scope>
    <source>
        <strain evidence="10">strain Y</strain>
    </source>
</reference>
<evidence type="ECO:0000256" key="5">
    <source>
        <dbReference type="ARBA" id="ARBA00022741"/>
    </source>
</evidence>